<reference evidence="3 4" key="1">
    <citation type="submission" date="2020-08" db="EMBL/GenBank/DDBJ databases">
        <title>Genomic Encyclopedia of Type Strains, Phase IV (KMG-IV): sequencing the most valuable type-strain genomes for metagenomic binning, comparative biology and taxonomic classification.</title>
        <authorList>
            <person name="Goeker M."/>
        </authorList>
    </citation>
    <scope>NUCLEOTIDE SEQUENCE [LARGE SCALE GENOMIC DNA]</scope>
    <source>
        <strain evidence="3 4">DSM 21458</strain>
    </source>
</reference>
<dbReference type="RefSeq" id="WP_183987352.1">
    <property type="nucleotide sequence ID" value="NZ_JACHHG010000007.1"/>
</dbReference>
<feature type="transmembrane region" description="Helical" evidence="2">
    <location>
        <begin position="12"/>
        <end position="31"/>
    </location>
</feature>
<organism evidence="3 4">
    <name type="scientific">Deinobacterium chartae</name>
    <dbReference type="NCBI Taxonomy" id="521158"/>
    <lineage>
        <taxon>Bacteria</taxon>
        <taxon>Thermotogati</taxon>
        <taxon>Deinococcota</taxon>
        <taxon>Deinococci</taxon>
        <taxon>Deinococcales</taxon>
        <taxon>Deinococcaceae</taxon>
        <taxon>Deinobacterium</taxon>
    </lineage>
</organism>
<evidence type="ECO:0000256" key="1">
    <source>
        <dbReference type="SAM" id="MobiDB-lite"/>
    </source>
</evidence>
<evidence type="ECO:0000313" key="3">
    <source>
        <dbReference type="EMBL" id="MBB6098684.1"/>
    </source>
</evidence>
<feature type="transmembrane region" description="Helical" evidence="2">
    <location>
        <begin position="133"/>
        <end position="151"/>
    </location>
</feature>
<name>A0A841I127_9DEIO</name>
<sequence>MFERFSTTTIKRGLLLFWALWLTVVVITNLLDALRALELLPASFALASGNYRWILDTVKPLGLPVWLSSTLFAGVIVWEALAATLFWRALIRFRDRPMLLEAAAVTAFVVNLALWAAFQVLDEVVLAFGPEGVHRAIFGNALLTLLVFYLLPARSGDGRSSEASRDAASVTPRA</sequence>
<keyword evidence="2" id="KW-1133">Transmembrane helix</keyword>
<protein>
    <submittedName>
        <fullName evidence="3">Uncharacterized protein</fullName>
    </submittedName>
</protein>
<accession>A0A841I127</accession>
<feature type="region of interest" description="Disordered" evidence="1">
    <location>
        <begin position="155"/>
        <end position="174"/>
    </location>
</feature>
<gene>
    <name evidence="3" type="ORF">HNR42_002119</name>
</gene>
<feature type="transmembrane region" description="Helical" evidence="2">
    <location>
        <begin position="99"/>
        <end position="121"/>
    </location>
</feature>
<proteinExistence type="predicted"/>
<evidence type="ECO:0000256" key="2">
    <source>
        <dbReference type="SAM" id="Phobius"/>
    </source>
</evidence>
<dbReference type="Proteomes" id="UP000569951">
    <property type="component" value="Unassembled WGS sequence"/>
</dbReference>
<dbReference type="EMBL" id="JACHHG010000007">
    <property type="protein sequence ID" value="MBB6098684.1"/>
    <property type="molecule type" value="Genomic_DNA"/>
</dbReference>
<keyword evidence="4" id="KW-1185">Reference proteome</keyword>
<dbReference type="AlphaFoldDB" id="A0A841I127"/>
<evidence type="ECO:0000313" key="4">
    <source>
        <dbReference type="Proteomes" id="UP000569951"/>
    </source>
</evidence>
<keyword evidence="2" id="KW-0472">Membrane</keyword>
<feature type="compositionally biased region" description="Basic and acidic residues" evidence="1">
    <location>
        <begin position="156"/>
        <end position="165"/>
    </location>
</feature>
<keyword evidence="2" id="KW-0812">Transmembrane</keyword>
<comment type="caution">
    <text evidence="3">The sequence shown here is derived from an EMBL/GenBank/DDBJ whole genome shotgun (WGS) entry which is preliminary data.</text>
</comment>
<feature type="transmembrane region" description="Helical" evidence="2">
    <location>
        <begin position="65"/>
        <end position="87"/>
    </location>
</feature>